<comment type="subcellular location">
    <subcellularLocation>
        <location evidence="1">Membrane</location>
        <topology evidence="1">Multi-pass membrane protein</topology>
    </subcellularLocation>
</comment>
<dbReference type="InterPro" id="IPR044880">
    <property type="entry name" value="NCX_ion-bd_dom_sf"/>
</dbReference>
<protein>
    <submittedName>
        <fullName evidence="7">Ca2+:H+ antiporter</fullName>
    </submittedName>
</protein>
<feature type="transmembrane region" description="Helical" evidence="5">
    <location>
        <begin position="31"/>
        <end position="53"/>
    </location>
</feature>
<dbReference type="InterPro" id="IPR004837">
    <property type="entry name" value="NaCa_Exmemb"/>
</dbReference>
<dbReference type="GO" id="GO:0015385">
    <property type="term" value="F:sodium:proton antiporter activity"/>
    <property type="evidence" value="ECO:0007669"/>
    <property type="project" value="TreeGrafter"/>
</dbReference>
<feature type="transmembrane region" description="Helical" evidence="5">
    <location>
        <begin position="194"/>
        <end position="213"/>
    </location>
</feature>
<dbReference type="EMBL" id="FXZC01000001">
    <property type="protein sequence ID" value="SMX67102.1"/>
    <property type="molecule type" value="Genomic_DNA"/>
</dbReference>
<evidence type="ECO:0000256" key="4">
    <source>
        <dbReference type="ARBA" id="ARBA00023136"/>
    </source>
</evidence>
<feature type="domain" description="Sodium/calcium exchanger membrane region" evidence="6">
    <location>
        <begin position="316"/>
        <end position="454"/>
    </location>
</feature>
<dbReference type="PANTHER" id="PTHR37958">
    <property type="entry name" value="SODIUM-POTASSIUM/PROTON ANTIPORTER CHAA"/>
    <property type="match status" value="1"/>
</dbReference>
<dbReference type="GO" id="GO:0015386">
    <property type="term" value="F:potassium:proton antiporter activity"/>
    <property type="evidence" value="ECO:0007669"/>
    <property type="project" value="TreeGrafter"/>
</dbReference>
<feature type="transmembrane region" description="Helical" evidence="5">
    <location>
        <begin position="383"/>
        <end position="403"/>
    </location>
</feature>
<feature type="transmembrane region" description="Helical" evidence="5">
    <location>
        <begin position="348"/>
        <end position="371"/>
    </location>
</feature>
<dbReference type="GO" id="GO:0005886">
    <property type="term" value="C:plasma membrane"/>
    <property type="evidence" value="ECO:0007669"/>
    <property type="project" value="TreeGrafter"/>
</dbReference>
<feature type="transmembrane region" description="Helical" evidence="5">
    <location>
        <begin position="65"/>
        <end position="86"/>
    </location>
</feature>
<dbReference type="Pfam" id="PF01699">
    <property type="entry name" value="Na_Ca_ex"/>
    <property type="match status" value="2"/>
</dbReference>
<evidence type="ECO:0000259" key="6">
    <source>
        <dbReference type="Pfam" id="PF01699"/>
    </source>
</evidence>
<feature type="transmembrane region" description="Helical" evidence="5">
    <location>
        <begin position="133"/>
        <end position="155"/>
    </location>
</feature>
<evidence type="ECO:0000313" key="7">
    <source>
        <dbReference type="EMBL" id="SMX67102.1"/>
    </source>
</evidence>
<organism evidence="7 8">
    <name type="scientific">Brevibacterium casei CIP 102111</name>
    <dbReference type="NCBI Taxonomy" id="1255625"/>
    <lineage>
        <taxon>Bacteria</taxon>
        <taxon>Bacillati</taxon>
        <taxon>Actinomycetota</taxon>
        <taxon>Actinomycetes</taxon>
        <taxon>Micrococcales</taxon>
        <taxon>Brevibacteriaceae</taxon>
        <taxon>Brevibacterium</taxon>
    </lineage>
</organism>
<name>A0A2H1HW35_9MICO</name>
<feature type="transmembrane region" description="Helical" evidence="5">
    <location>
        <begin position="98"/>
        <end position="121"/>
    </location>
</feature>
<sequence>MASGTTRSLTAVMRTTSQNWMTIMSATLRSIVTPTAIVRLVLGWGTVAALPFLAEALAPPAPAPVLVSALVVIVGVILTCAFGVVHEAEHLARRLGDPYGSLVLTLSIVLIEVILIAAVLLGPGDHATIARDSVMAVSMIILGAVVGLCLLIGGLRHGDLAHNRTGTSTYLGLIVVLSALAFALPTVIGENGSYLPWQEIPIIVLTLGLYAFFLTRQMGAQADDFREVDPRLAEAAARSTELTDAIAPAHSVVGGAGAVESDATPSDDIVAAEPAATPAAHPNGVAPPLPADTPTVRPGIVATLSSHRVEILARLGLLVVTVLPIVLLSHDMASLLDDGLGRLGAPTALSGIVIAMIVFLPETITAIRAAWQGEVQRVSNLCHGALVSTVGLTIPVVLVIGMLTGQQIVLAETPTNLLLLSVIIVLSVTTFAAKRVTAVHGAALLVVFAVYGITVFA</sequence>
<dbReference type="PANTHER" id="PTHR37958:SF1">
    <property type="entry name" value="SODIUM-POTASSIUM_PROTON ANTIPORTER CHAA"/>
    <property type="match status" value="1"/>
</dbReference>
<reference evidence="7 8" key="1">
    <citation type="submission" date="2017-03" db="EMBL/GenBank/DDBJ databases">
        <authorList>
            <person name="Afonso C.L."/>
            <person name="Miller P.J."/>
            <person name="Scott M.A."/>
            <person name="Spackman E."/>
            <person name="Goraichik I."/>
            <person name="Dimitrov K.M."/>
            <person name="Suarez D.L."/>
            <person name="Swayne D.E."/>
        </authorList>
    </citation>
    <scope>NUCLEOTIDE SEQUENCE [LARGE SCALE GENOMIC DNA]</scope>
    <source>
        <strain evidence="7 8">CIP 102111</strain>
    </source>
</reference>
<dbReference type="InterPro" id="IPR052946">
    <property type="entry name" value="Alkaline_pH_Ca-Antiporter"/>
</dbReference>
<dbReference type="AlphaFoldDB" id="A0A2H1HW35"/>
<proteinExistence type="predicted"/>
<evidence type="ECO:0000256" key="2">
    <source>
        <dbReference type="ARBA" id="ARBA00022692"/>
    </source>
</evidence>
<evidence type="ECO:0000256" key="1">
    <source>
        <dbReference type="ARBA" id="ARBA00004141"/>
    </source>
</evidence>
<feature type="transmembrane region" description="Helical" evidence="5">
    <location>
        <begin position="167"/>
        <end position="188"/>
    </location>
</feature>
<keyword evidence="2 5" id="KW-0812">Transmembrane</keyword>
<feature type="transmembrane region" description="Helical" evidence="5">
    <location>
        <begin position="311"/>
        <end position="328"/>
    </location>
</feature>
<feature type="transmembrane region" description="Helical" evidence="5">
    <location>
        <begin position="415"/>
        <end position="433"/>
    </location>
</feature>
<accession>A0A2H1HW35</accession>
<dbReference type="Gene3D" id="1.20.1420.30">
    <property type="entry name" value="NCX, central ion-binding region"/>
    <property type="match status" value="1"/>
</dbReference>
<keyword evidence="3 5" id="KW-1133">Transmembrane helix</keyword>
<gene>
    <name evidence="7" type="ORF">BC102111_00695</name>
</gene>
<feature type="transmembrane region" description="Helical" evidence="5">
    <location>
        <begin position="438"/>
        <end position="456"/>
    </location>
</feature>
<evidence type="ECO:0000256" key="3">
    <source>
        <dbReference type="ARBA" id="ARBA00022989"/>
    </source>
</evidence>
<dbReference type="Proteomes" id="UP000234333">
    <property type="component" value="Unassembled WGS sequence"/>
</dbReference>
<evidence type="ECO:0000313" key="8">
    <source>
        <dbReference type="Proteomes" id="UP000234333"/>
    </source>
</evidence>
<feature type="domain" description="Sodium/calcium exchanger membrane region" evidence="6">
    <location>
        <begin position="68"/>
        <end position="217"/>
    </location>
</feature>
<keyword evidence="4 5" id="KW-0472">Membrane</keyword>
<evidence type="ECO:0000256" key="5">
    <source>
        <dbReference type="SAM" id="Phobius"/>
    </source>
</evidence>